<dbReference type="EMBL" id="SJPH01000001">
    <property type="protein sequence ID" value="TWT48665.1"/>
    <property type="molecule type" value="Genomic_DNA"/>
</dbReference>
<reference evidence="2 3" key="1">
    <citation type="submission" date="2019-02" db="EMBL/GenBank/DDBJ databases">
        <title>Deep-cultivation of Planctomycetes and their phenomic and genomic characterization uncovers novel biology.</title>
        <authorList>
            <person name="Wiegand S."/>
            <person name="Jogler M."/>
            <person name="Boedeker C."/>
            <person name="Pinto D."/>
            <person name="Vollmers J."/>
            <person name="Rivas-Marin E."/>
            <person name="Kohn T."/>
            <person name="Peeters S.H."/>
            <person name="Heuer A."/>
            <person name="Rast P."/>
            <person name="Oberbeckmann S."/>
            <person name="Bunk B."/>
            <person name="Jeske O."/>
            <person name="Meyerdierks A."/>
            <person name="Storesund J.E."/>
            <person name="Kallscheuer N."/>
            <person name="Luecker S."/>
            <person name="Lage O.M."/>
            <person name="Pohl T."/>
            <person name="Merkel B.J."/>
            <person name="Hornburger P."/>
            <person name="Mueller R.-W."/>
            <person name="Bruemmer F."/>
            <person name="Labrenz M."/>
            <person name="Spormann A.M."/>
            <person name="Op Den Camp H."/>
            <person name="Overmann J."/>
            <person name="Amann R."/>
            <person name="Jetten M.S.M."/>
            <person name="Mascher T."/>
            <person name="Medema M.H."/>
            <person name="Devos D.P."/>
            <person name="Kaster A.-K."/>
            <person name="Ovreas L."/>
            <person name="Rohde M."/>
            <person name="Galperin M.Y."/>
            <person name="Jogler C."/>
        </authorList>
    </citation>
    <scope>NUCLEOTIDE SEQUENCE [LARGE SCALE GENOMIC DNA]</scope>
    <source>
        <strain evidence="2 3">Pla111</strain>
    </source>
</reference>
<feature type="region of interest" description="Disordered" evidence="1">
    <location>
        <begin position="1"/>
        <end position="44"/>
    </location>
</feature>
<evidence type="ECO:0000313" key="3">
    <source>
        <dbReference type="Proteomes" id="UP000318995"/>
    </source>
</evidence>
<protein>
    <submittedName>
        <fullName evidence="2">Uncharacterized protein</fullName>
    </submittedName>
</protein>
<evidence type="ECO:0000313" key="2">
    <source>
        <dbReference type="EMBL" id="TWT48665.1"/>
    </source>
</evidence>
<proteinExistence type="predicted"/>
<accession>A0A5C5WF25</accession>
<evidence type="ECO:0000256" key="1">
    <source>
        <dbReference type="SAM" id="MobiDB-lite"/>
    </source>
</evidence>
<keyword evidence="3" id="KW-1185">Reference proteome</keyword>
<comment type="caution">
    <text evidence="2">The sequence shown here is derived from an EMBL/GenBank/DDBJ whole genome shotgun (WGS) entry which is preliminary data.</text>
</comment>
<dbReference type="AlphaFoldDB" id="A0A5C5WF25"/>
<organism evidence="2 3">
    <name type="scientific">Botrimarina hoheduenensis</name>
    <dbReference type="NCBI Taxonomy" id="2528000"/>
    <lineage>
        <taxon>Bacteria</taxon>
        <taxon>Pseudomonadati</taxon>
        <taxon>Planctomycetota</taxon>
        <taxon>Planctomycetia</taxon>
        <taxon>Pirellulales</taxon>
        <taxon>Lacipirellulaceae</taxon>
        <taxon>Botrimarina</taxon>
    </lineage>
</organism>
<gene>
    <name evidence="2" type="ORF">Pla111_04400</name>
</gene>
<dbReference type="Proteomes" id="UP000318995">
    <property type="component" value="Unassembled WGS sequence"/>
</dbReference>
<sequence length="64" mass="6693">MAPQNPVLKGAAFREHGHAALRSPTRPNDGAGRPLASNERTTGTAEKTLNLKLALVAGAFQSNI</sequence>
<name>A0A5C5WF25_9BACT</name>